<protein>
    <submittedName>
        <fullName evidence="7">Importin-5-like</fullName>
    </submittedName>
</protein>
<dbReference type="InterPro" id="IPR011989">
    <property type="entry name" value="ARM-like"/>
</dbReference>
<dbReference type="RefSeq" id="XP_006813364.1">
    <property type="nucleotide sequence ID" value="XM_006813301.1"/>
</dbReference>
<reference evidence="7" key="1">
    <citation type="submission" date="2025-08" db="UniProtKB">
        <authorList>
            <consortium name="RefSeq"/>
        </authorList>
    </citation>
    <scope>IDENTIFICATION</scope>
    <source>
        <tissue evidence="7">Testes</tissue>
    </source>
</reference>
<dbReference type="InterPro" id="IPR040122">
    <property type="entry name" value="Importin_beta"/>
</dbReference>
<dbReference type="PANTHER" id="PTHR10527">
    <property type="entry name" value="IMPORTIN BETA"/>
    <property type="match status" value="1"/>
</dbReference>
<gene>
    <name evidence="7" type="primary">LOC102806270</name>
</gene>
<feature type="non-terminal residue" evidence="7">
    <location>
        <position position="1"/>
    </location>
</feature>
<comment type="subcellular location">
    <subcellularLocation>
        <location evidence="1">Cytoplasm</location>
    </subcellularLocation>
</comment>
<dbReference type="Pfam" id="PF18829">
    <property type="entry name" value="Importin_rep_6"/>
    <property type="match status" value="1"/>
</dbReference>
<evidence type="ECO:0000256" key="1">
    <source>
        <dbReference type="ARBA" id="ARBA00004496"/>
    </source>
</evidence>
<keyword evidence="5" id="KW-0653">Protein transport</keyword>
<dbReference type="InterPro" id="IPR016024">
    <property type="entry name" value="ARM-type_fold"/>
</dbReference>
<name>A0ABM0M023_SACKO</name>
<accession>A0ABM0M023</accession>
<keyword evidence="4" id="KW-0677">Repeat</keyword>
<dbReference type="GeneID" id="102806270"/>
<keyword evidence="6" id="KW-1185">Reference proteome</keyword>
<evidence type="ECO:0000313" key="6">
    <source>
        <dbReference type="Proteomes" id="UP000694865"/>
    </source>
</evidence>
<dbReference type="SUPFAM" id="SSF48371">
    <property type="entry name" value="ARM repeat"/>
    <property type="match status" value="1"/>
</dbReference>
<evidence type="ECO:0000256" key="5">
    <source>
        <dbReference type="ARBA" id="ARBA00022927"/>
    </source>
</evidence>
<evidence type="ECO:0000313" key="7">
    <source>
        <dbReference type="RefSeq" id="XP_006813364.1"/>
    </source>
</evidence>
<dbReference type="Proteomes" id="UP000694865">
    <property type="component" value="Unplaced"/>
</dbReference>
<proteinExistence type="predicted"/>
<dbReference type="InterPro" id="IPR041389">
    <property type="entry name" value="Importin_rep_6"/>
</dbReference>
<evidence type="ECO:0000256" key="3">
    <source>
        <dbReference type="ARBA" id="ARBA00022490"/>
    </source>
</evidence>
<keyword evidence="3" id="KW-0963">Cytoplasm</keyword>
<sequence>FRQDANDVMQLLLKAQTDANEMEDDDPQISFMISAWARMCKLLGTDFQAYLPVVMGPLMKTASIKPEVALVDIIIPKKYYFVELVRLSAAESLPYLLECAKIKGDDYLAQMWSYILPEVLKAIQTEPESDVLVQHMDSFAKCVEFLGKGCLDETQLATLAKLMGDILDQHFKRHADRQEQRKDEDYDEVVEENLQDESADRPWADHQWAICIFDDLLEYCGPVKAISFLTRVIQDPQSREPENVNATENAISAVTKIMKHNHGNINVEELLPHWLSWLPVVEDKEECIHIYSYFCDLIESNNVQILGANNSNSSRILAIIAEVFLKDATCEDNELTQRLINIVRQIQSNAELWNVCTSQLSEDQKQSLATALQMAQ</sequence>
<dbReference type="Gene3D" id="1.25.10.10">
    <property type="entry name" value="Leucine-rich Repeat Variant"/>
    <property type="match status" value="1"/>
</dbReference>
<evidence type="ECO:0000256" key="2">
    <source>
        <dbReference type="ARBA" id="ARBA00022448"/>
    </source>
</evidence>
<evidence type="ECO:0000256" key="4">
    <source>
        <dbReference type="ARBA" id="ARBA00022737"/>
    </source>
</evidence>
<organism evidence="6 7">
    <name type="scientific">Saccoglossus kowalevskii</name>
    <name type="common">Acorn worm</name>
    <dbReference type="NCBI Taxonomy" id="10224"/>
    <lineage>
        <taxon>Eukaryota</taxon>
        <taxon>Metazoa</taxon>
        <taxon>Hemichordata</taxon>
        <taxon>Enteropneusta</taxon>
        <taxon>Harrimaniidae</taxon>
        <taxon>Saccoglossus</taxon>
    </lineage>
</organism>
<keyword evidence="2" id="KW-0813">Transport</keyword>